<proteinExistence type="predicted"/>
<dbReference type="CDD" id="cd02440">
    <property type="entry name" value="AdoMet_MTases"/>
    <property type="match status" value="1"/>
</dbReference>
<feature type="region of interest" description="Disordered" evidence="1">
    <location>
        <begin position="1"/>
        <end position="25"/>
    </location>
</feature>
<dbReference type="AlphaFoldDB" id="A0A135T7C7"/>
<dbReference type="InterPro" id="IPR029063">
    <property type="entry name" value="SAM-dependent_MTases_sf"/>
</dbReference>
<keyword evidence="3" id="KW-1185">Reference proteome</keyword>
<dbReference type="STRING" id="1209931.A0A135T7C7"/>
<dbReference type="EMBL" id="JFFI01002079">
    <property type="protein sequence ID" value="KXH44043.1"/>
    <property type="molecule type" value="Genomic_DNA"/>
</dbReference>
<dbReference type="Gene3D" id="3.40.50.150">
    <property type="entry name" value="Vaccinia Virus protein VP39"/>
    <property type="match status" value="1"/>
</dbReference>
<organism evidence="2 3">
    <name type="scientific">Colletotrichum salicis</name>
    <dbReference type="NCBI Taxonomy" id="1209931"/>
    <lineage>
        <taxon>Eukaryota</taxon>
        <taxon>Fungi</taxon>
        <taxon>Dikarya</taxon>
        <taxon>Ascomycota</taxon>
        <taxon>Pezizomycotina</taxon>
        <taxon>Sordariomycetes</taxon>
        <taxon>Hypocreomycetidae</taxon>
        <taxon>Glomerellales</taxon>
        <taxon>Glomerellaceae</taxon>
        <taxon>Colletotrichum</taxon>
        <taxon>Colletotrichum acutatum species complex</taxon>
    </lineage>
</organism>
<protein>
    <recommendedName>
        <fullName evidence="4">Methyltransferase domain-containing protein</fullName>
    </recommendedName>
</protein>
<dbReference type="Proteomes" id="UP000070121">
    <property type="component" value="Unassembled WGS sequence"/>
</dbReference>
<reference evidence="2 3" key="1">
    <citation type="submission" date="2014-02" db="EMBL/GenBank/DDBJ databases">
        <title>The genome sequence of Colletotrichum salicis CBS 607.94.</title>
        <authorList>
            <person name="Baroncelli R."/>
            <person name="Thon M.R."/>
        </authorList>
    </citation>
    <scope>NUCLEOTIDE SEQUENCE [LARGE SCALE GENOMIC DNA]</scope>
    <source>
        <strain evidence="2 3">CBS 607.94</strain>
    </source>
</reference>
<evidence type="ECO:0000313" key="2">
    <source>
        <dbReference type="EMBL" id="KXH44043.1"/>
    </source>
</evidence>
<dbReference type="Pfam" id="PF13489">
    <property type="entry name" value="Methyltransf_23"/>
    <property type="match status" value="1"/>
</dbReference>
<feature type="compositionally biased region" description="Low complexity" evidence="1">
    <location>
        <begin position="1"/>
        <end position="23"/>
    </location>
</feature>
<evidence type="ECO:0000313" key="3">
    <source>
        <dbReference type="Proteomes" id="UP000070121"/>
    </source>
</evidence>
<evidence type="ECO:0000256" key="1">
    <source>
        <dbReference type="SAM" id="MobiDB-lite"/>
    </source>
</evidence>
<dbReference type="OrthoDB" id="2013972at2759"/>
<evidence type="ECO:0008006" key="4">
    <source>
        <dbReference type="Google" id="ProtNLM"/>
    </source>
</evidence>
<name>A0A135T7C7_9PEZI</name>
<comment type="caution">
    <text evidence="2">The sequence shown here is derived from an EMBL/GenBank/DDBJ whole genome shotgun (WGS) entry which is preliminary data.</text>
</comment>
<gene>
    <name evidence="2" type="ORF">CSAL01_11624</name>
</gene>
<sequence>MAEPVSSAGSIPAESSSEPAASPVQGGVSIAAAPLEVDDDSSVSRSYMGLKALAKKDLNIPSSSYTASLTSSVVDYPEEYGRTYHAFRAGSYNFPNDEVAVPPNVKFEVDDVESAWIVDEKYDFIFSRGMAASITDWPKLIARIYENLAPNGWAEFEDMSVIYGCDDETVTEDLALMKWARIFAEACQKLGREDSPGPKLEGWVRQTPFKNVVHQHFKIPLGPWAKDAHNKDLGMCNLAQTLEVLDAFTLKLFIGVLGWTREVVVLLAQVRQDLKNSAIHAYLNYHVVYGQKIEDDDGEDAED</sequence>
<accession>A0A135T7C7</accession>
<dbReference type="SUPFAM" id="SSF53335">
    <property type="entry name" value="S-adenosyl-L-methionine-dependent methyltransferases"/>
    <property type="match status" value="1"/>
</dbReference>